<evidence type="ECO:0008006" key="3">
    <source>
        <dbReference type="Google" id="ProtNLM"/>
    </source>
</evidence>
<dbReference type="OrthoDB" id="1351904at2"/>
<dbReference type="Proteomes" id="UP000184028">
    <property type="component" value="Unassembled WGS sequence"/>
</dbReference>
<dbReference type="RefSeq" id="WP_068842248.1">
    <property type="nucleotide sequence ID" value="NZ_FRBT01000002.1"/>
</dbReference>
<reference evidence="2" key="1">
    <citation type="submission" date="2016-11" db="EMBL/GenBank/DDBJ databases">
        <authorList>
            <person name="Varghese N."/>
            <person name="Submissions S."/>
        </authorList>
    </citation>
    <scope>NUCLEOTIDE SEQUENCE [LARGE SCALE GENOMIC DNA]</scope>
    <source>
        <strain evidence="2">DSM 24724</strain>
    </source>
</reference>
<evidence type="ECO:0000313" key="2">
    <source>
        <dbReference type="Proteomes" id="UP000184028"/>
    </source>
</evidence>
<organism evidence="1 2">
    <name type="scientific">Flavobacterium chilense</name>
    <dbReference type="NCBI Taxonomy" id="946677"/>
    <lineage>
        <taxon>Bacteria</taxon>
        <taxon>Pseudomonadati</taxon>
        <taxon>Bacteroidota</taxon>
        <taxon>Flavobacteriia</taxon>
        <taxon>Flavobacteriales</taxon>
        <taxon>Flavobacteriaceae</taxon>
        <taxon>Flavobacterium</taxon>
    </lineage>
</organism>
<keyword evidence="2" id="KW-1185">Reference proteome</keyword>
<dbReference type="EMBL" id="FRBT01000002">
    <property type="protein sequence ID" value="SHL85838.1"/>
    <property type="molecule type" value="Genomic_DNA"/>
</dbReference>
<dbReference type="AlphaFoldDB" id="A0A1M7E2K9"/>
<gene>
    <name evidence="1" type="ORF">SAMN05444484_102830</name>
</gene>
<proteinExistence type="predicted"/>
<name>A0A1M7E2K9_9FLAO</name>
<evidence type="ECO:0000313" key="1">
    <source>
        <dbReference type="EMBL" id="SHL85838.1"/>
    </source>
</evidence>
<sequence>MKELLIVLFCVFSLALVSCNNEQDGKSGDNIKLSQRDVNFTSASNSVAITTKYGGWWLNEIALNKESVDLTNVDKISNSFTVTNSEFEVKRKDANTILITMNKNSTGTERILKVGIQRRNYYDGIKITQSK</sequence>
<protein>
    <recommendedName>
        <fullName evidence="3">BACON domain-containing protein</fullName>
    </recommendedName>
</protein>
<accession>A0A1M7E2K9</accession>
<dbReference type="PROSITE" id="PS51257">
    <property type="entry name" value="PROKAR_LIPOPROTEIN"/>
    <property type="match status" value="1"/>
</dbReference>